<keyword evidence="8" id="KW-1185">Reference proteome</keyword>
<dbReference type="PANTHER" id="PTHR42852:SF6">
    <property type="entry name" value="THIOL:DISULFIDE INTERCHANGE PROTEIN DSBE"/>
    <property type="match status" value="1"/>
</dbReference>
<dbReference type="Pfam" id="PF00578">
    <property type="entry name" value="AhpC-TSA"/>
    <property type="match status" value="1"/>
</dbReference>
<dbReference type="PROSITE" id="PS00194">
    <property type="entry name" value="THIOREDOXIN_1"/>
    <property type="match status" value="1"/>
</dbReference>
<keyword evidence="2" id="KW-0201">Cytochrome c-type biogenesis</keyword>
<dbReference type="Gene3D" id="3.40.30.10">
    <property type="entry name" value="Glutaredoxin"/>
    <property type="match status" value="1"/>
</dbReference>
<evidence type="ECO:0000313" key="7">
    <source>
        <dbReference type="EMBL" id="SDS03491.1"/>
    </source>
</evidence>
<dbReference type="GO" id="GO:0016209">
    <property type="term" value="F:antioxidant activity"/>
    <property type="evidence" value="ECO:0007669"/>
    <property type="project" value="InterPro"/>
</dbReference>
<evidence type="ECO:0000256" key="1">
    <source>
        <dbReference type="ARBA" id="ARBA00004196"/>
    </source>
</evidence>
<feature type="signal peptide" evidence="5">
    <location>
        <begin position="1"/>
        <end position="18"/>
    </location>
</feature>
<keyword evidence="4" id="KW-0676">Redox-active center</keyword>
<proteinExistence type="predicted"/>
<dbReference type="SUPFAM" id="SSF52833">
    <property type="entry name" value="Thioredoxin-like"/>
    <property type="match status" value="1"/>
</dbReference>
<keyword evidence="3" id="KW-1015">Disulfide bond</keyword>
<feature type="chain" id="PRO_5009256001" evidence="5">
    <location>
        <begin position="19"/>
        <end position="380"/>
    </location>
</feature>
<dbReference type="RefSeq" id="WP_091368487.1">
    <property type="nucleotide sequence ID" value="NZ_LT629740.1"/>
</dbReference>
<dbReference type="OrthoDB" id="750178at2"/>
<reference evidence="7 8" key="1">
    <citation type="submission" date="2016-10" db="EMBL/GenBank/DDBJ databases">
        <authorList>
            <person name="de Groot N.N."/>
        </authorList>
    </citation>
    <scope>NUCLEOTIDE SEQUENCE [LARGE SCALE GENOMIC DNA]</scope>
    <source>
        <strain evidence="7 8">MP1X4</strain>
    </source>
</reference>
<dbReference type="STRING" id="652787.SAMN05216490_0415"/>
<dbReference type="CDD" id="cd02966">
    <property type="entry name" value="TlpA_like_family"/>
    <property type="match status" value="1"/>
</dbReference>
<dbReference type="GO" id="GO:0030313">
    <property type="term" value="C:cell envelope"/>
    <property type="evidence" value="ECO:0007669"/>
    <property type="project" value="UniProtKB-SubCell"/>
</dbReference>
<evidence type="ECO:0000256" key="5">
    <source>
        <dbReference type="SAM" id="SignalP"/>
    </source>
</evidence>
<accession>A0A1H1NWX8</accession>
<dbReference type="InterPro" id="IPR000866">
    <property type="entry name" value="AhpC/TSA"/>
</dbReference>
<feature type="domain" description="Thioredoxin" evidence="6">
    <location>
        <begin position="238"/>
        <end position="380"/>
    </location>
</feature>
<evidence type="ECO:0000259" key="6">
    <source>
        <dbReference type="PROSITE" id="PS51352"/>
    </source>
</evidence>
<dbReference type="Proteomes" id="UP000199679">
    <property type="component" value="Chromosome I"/>
</dbReference>
<evidence type="ECO:0000256" key="3">
    <source>
        <dbReference type="ARBA" id="ARBA00023157"/>
    </source>
</evidence>
<dbReference type="GO" id="GO:0016491">
    <property type="term" value="F:oxidoreductase activity"/>
    <property type="evidence" value="ECO:0007669"/>
    <property type="project" value="InterPro"/>
</dbReference>
<dbReference type="Pfam" id="PF14289">
    <property type="entry name" value="DUF4369"/>
    <property type="match status" value="1"/>
</dbReference>
<comment type="subcellular location">
    <subcellularLocation>
        <location evidence="1">Cell envelope</location>
    </subcellularLocation>
</comment>
<dbReference type="GO" id="GO:0017004">
    <property type="term" value="P:cytochrome complex assembly"/>
    <property type="evidence" value="ECO:0007669"/>
    <property type="project" value="UniProtKB-KW"/>
</dbReference>
<dbReference type="InterPro" id="IPR050553">
    <property type="entry name" value="Thioredoxin_ResA/DsbE_sf"/>
</dbReference>
<evidence type="ECO:0000256" key="2">
    <source>
        <dbReference type="ARBA" id="ARBA00022748"/>
    </source>
</evidence>
<dbReference type="InterPro" id="IPR036249">
    <property type="entry name" value="Thioredoxin-like_sf"/>
</dbReference>
<name>A0A1H1NWX8_MUCMA</name>
<dbReference type="AlphaFoldDB" id="A0A1H1NWX8"/>
<protein>
    <submittedName>
        <fullName evidence="7">Peroxiredoxin</fullName>
    </submittedName>
</protein>
<evidence type="ECO:0000313" key="8">
    <source>
        <dbReference type="Proteomes" id="UP000199679"/>
    </source>
</evidence>
<keyword evidence="5" id="KW-0732">Signal</keyword>
<sequence length="380" mass="41714">MKKLILFMLVASPAVLFAQEKYVIKGKVGSVNPPSKIFLTYSADGKRMSDSTAIKNGAFQFSGEVKDISQATLLLDYKGIGIMNIDRKSKQDVVSVFLVNGTTTINSADSLSHATVTGTKVNEDNVRYKTFVKPATDAEDALTAEYYAAPKEKRETKEFGDYIDKKDSVIGVQSKELNKQFIAANPDSYMSLQALRGMGGPYPDPNELQPVFSKLSPSLQKSAAGVKYQTYLNTLKAVAVGAMAPDFAQADTNGKMISLSSFKGKYVLVDFWASWCGPCRAENPNVVKAFNNYKGKNFTILGVSLDRPGKRDAWIKAINHDGLTWNHVSDLKFWDNDAAKLYGIQAIPQNLLIDPSGKIIAKDLFGDDLEKKLAELFGKI</sequence>
<dbReference type="InterPro" id="IPR017937">
    <property type="entry name" value="Thioredoxin_CS"/>
</dbReference>
<dbReference type="PROSITE" id="PS51352">
    <property type="entry name" value="THIOREDOXIN_2"/>
    <property type="match status" value="1"/>
</dbReference>
<gene>
    <name evidence="7" type="ORF">SAMN05216490_0415</name>
</gene>
<dbReference type="InterPro" id="IPR025380">
    <property type="entry name" value="DUF4369"/>
</dbReference>
<evidence type="ECO:0000256" key="4">
    <source>
        <dbReference type="ARBA" id="ARBA00023284"/>
    </source>
</evidence>
<dbReference type="InterPro" id="IPR013766">
    <property type="entry name" value="Thioredoxin_domain"/>
</dbReference>
<organism evidence="7 8">
    <name type="scientific">Mucilaginibacter mallensis</name>
    <dbReference type="NCBI Taxonomy" id="652787"/>
    <lineage>
        <taxon>Bacteria</taxon>
        <taxon>Pseudomonadati</taxon>
        <taxon>Bacteroidota</taxon>
        <taxon>Sphingobacteriia</taxon>
        <taxon>Sphingobacteriales</taxon>
        <taxon>Sphingobacteriaceae</taxon>
        <taxon>Mucilaginibacter</taxon>
    </lineage>
</organism>
<dbReference type="PANTHER" id="PTHR42852">
    <property type="entry name" value="THIOL:DISULFIDE INTERCHANGE PROTEIN DSBE"/>
    <property type="match status" value="1"/>
</dbReference>
<dbReference type="EMBL" id="LT629740">
    <property type="protein sequence ID" value="SDS03491.1"/>
    <property type="molecule type" value="Genomic_DNA"/>
</dbReference>